<evidence type="ECO:0000256" key="5">
    <source>
        <dbReference type="ARBA" id="ARBA00022723"/>
    </source>
</evidence>
<dbReference type="GO" id="GO:0016163">
    <property type="term" value="F:nitrogenase activity"/>
    <property type="evidence" value="ECO:0007669"/>
    <property type="project" value="UniProtKB-UniRule"/>
</dbReference>
<comment type="similarity">
    <text evidence="2 14 16">Belongs to the NifH/BchL/ChlL family.</text>
</comment>
<keyword evidence="10 14" id="KW-0408">Iron</keyword>
<evidence type="ECO:0000256" key="13">
    <source>
        <dbReference type="ARBA" id="ARBA00047967"/>
    </source>
</evidence>
<dbReference type="NCBIfam" id="NF009701">
    <property type="entry name" value="PRK13230.1"/>
    <property type="match status" value="1"/>
</dbReference>
<organism evidence="17">
    <name type="scientific">Candidatus Methanophaga sp. ANME-1 ERB7</name>
    <dbReference type="NCBI Taxonomy" id="2759913"/>
    <lineage>
        <taxon>Archaea</taxon>
        <taxon>Methanobacteriati</taxon>
        <taxon>Methanobacteriota</taxon>
        <taxon>Stenosarchaea group</taxon>
        <taxon>Methanomicrobia</taxon>
        <taxon>Candidatus Methanophagales</taxon>
        <taxon>Candidatus Methanophagaceae</taxon>
        <taxon>Candidatus Methanophaga</taxon>
    </lineage>
</organism>
<dbReference type="PROSITE" id="PS00692">
    <property type="entry name" value="NIFH_FRXC_2"/>
    <property type="match status" value="1"/>
</dbReference>
<evidence type="ECO:0000256" key="10">
    <source>
        <dbReference type="ARBA" id="ARBA00023004"/>
    </source>
</evidence>
<feature type="binding site" evidence="14">
    <location>
        <position position="146"/>
    </location>
    <ligand>
        <name>[4Fe-4S] cluster</name>
        <dbReference type="ChEBI" id="CHEBI:49883"/>
        <note>ligand shared between dimeric partners</note>
    </ligand>
</feature>
<evidence type="ECO:0000256" key="8">
    <source>
        <dbReference type="ARBA" id="ARBA00022840"/>
    </source>
</evidence>
<reference evidence="17" key="1">
    <citation type="submission" date="2020-06" db="EMBL/GenBank/DDBJ databases">
        <title>Unique genomic features of the anaerobic methanotrophic archaea.</title>
        <authorList>
            <person name="Chadwick G.L."/>
            <person name="Skennerton C.T."/>
            <person name="Laso-Perez R."/>
            <person name="Leu A.O."/>
            <person name="Speth D.R."/>
            <person name="Yu H."/>
            <person name="Morgan-Lang C."/>
            <person name="Hatzenpichler R."/>
            <person name="Goudeau D."/>
            <person name="Malmstrom R."/>
            <person name="Brazelton W.J."/>
            <person name="Woyke T."/>
            <person name="Hallam S.J."/>
            <person name="Tyson G.W."/>
            <person name="Wegener G."/>
            <person name="Boetius A."/>
            <person name="Orphan V."/>
        </authorList>
    </citation>
    <scope>NUCLEOTIDE SEQUENCE</scope>
</reference>
<comment type="cofactor">
    <cofactor evidence="14">
        <name>[4Fe-4S] cluster</name>
        <dbReference type="ChEBI" id="CHEBI:49883"/>
    </cofactor>
    <text evidence="14">Binds 1 [4Fe-4S] cluster per dimer.</text>
</comment>
<dbReference type="AlphaFoldDB" id="A0A7G9Z4S3"/>
<feature type="binding site" evidence="14">
    <location>
        <begin position="12"/>
        <end position="19"/>
    </location>
    <ligand>
        <name>ATP</name>
        <dbReference type="ChEBI" id="CHEBI:30616"/>
    </ligand>
</feature>
<dbReference type="GO" id="GO:0051539">
    <property type="term" value="F:4 iron, 4 sulfur cluster binding"/>
    <property type="evidence" value="ECO:0007669"/>
    <property type="project" value="UniProtKB-KW"/>
</dbReference>
<comment type="function">
    <text evidence="1 14">The key enzymatic reactions in nitrogen fixation are catalyzed by the nitrogenase complex, which has 2 components: the iron protein and the molybdenum-iron protein.</text>
</comment>
<protein>
    <recommendedName>
        <fullName evidence="14">Nitrogenase iron protein</fullName>
        <ecNumber evidence="14">1.18.6.1</ecNumber>
    </recommendedName>
    <alternativeName>
        <fullName evidence="14">Nitrogenase Fe protein</fullName>
    </alternativeName>
    <alternativeName>
        <fullName evidence="14">Nitrogenase component II</fullName>
    </alternativeName>
    <alternativeName>
        <fullName evidence="14">Nitrogenase reductase</fullName>
    </alternativeName>
</protein>
<comment type="PTM">
    <text evidence="15">The reversible ADP-ribosylation of Arg inactivates the nitrogenase reductase and regulates nitrogenase activity.</text>
</comment>
<dbReference type="InterPro" id="IPR030655">
    <property type="entry name" value="NifH/chlL_CS"/>
</dbReference>
<proteinExistence type="inferred from homology"/>
<comment type="subunit">
    <text evidence="3 14">Homodimer.</text>
</comment>
<keyword evidence="6 14" id="KW-0547">Nucleotide-binding</keyword>
<dbReference type="Gene3D" id="3.40.50.300">
    <property type="entry name" value="P-loop containing nucleotide triphosphate hydrolases"/>
    <property type="match status" value="1"/>
</dbReference>
<dbReference type="EC" id="1.18.6.1" evidence="14"/>
<evidence type="ECO:0000256" key="9">
    <source>
        <dbReference type="ARBA" id="ARBA00023002"/>
    </source>
</evidence>
<evidence type="ECO:0000256" key="6">
    <source>
        <dbReference type="ARBA" id="ARBA00022741"/>
    </source>
</evidence>
<dbReference type="EMBL" id="MT631607">
    <property type="protein sequence ID" value="QNO55257.1"/>
    <property type="molecule type" value="Genomic_DNA"/>
</dbReference>
<comment type="catalytic activity">
    <reaction evidence="13 14">
        <text>N2 + 8 reduced [2Fe-2S]-[ferredoxin] + 16 ATP + 16 H2O = H2 + 8 oxidized [2Fe-2S]-[ferredoxin] + 2 NH4(+) + 16 ADP + 16 phosphate + 6 H(+)</text>
        <dbReference type="Rhea" id="RHEA:21448"/>
        <dbReference type="Rhea" id="RHEA-COMP:10000"/>
        <dbReference type="Rhea" id="RHEA-COMP:10001"/>
        <dbReference type="ChEBI" id="CHEBI:15377"/>
        <dbReference type="ChEBI" id="CHEBI:15378"/>
        <dbReference type="ChEBI" id="CHEBI:17997"/>
        <dbReference type="ChEBI" id="CHEBI:18276"/>
        <dbReference type="ChEBI" id="CHEBI:28938"/>
        <dbReference type="ChEBI" id="CHEBI:30616"/>
        <dbReference type="ChEBI" id="CHEBI:33737"/>
        <dbReference type="ChEBI" id="CHEBI:33738"/>
        <dbReference type="ChEBI" id="CHEBI:43474"/>
        <dbReference type="ChEBI" id="CHEBI:456216"/>
        <dbReference type="EC" id="1.18.6.1"/>
    </reaction>
</comment>
<comment type="PTM">
    <text evidence="14">The reversible ADP-ribosylation of Arg-113 inactivates the nitrogenase reductase and regulates nitrogenase activity.</text>
</comment>
<keyword evidence="11 14" id="KW-0411">Iron-sulfur</keyword>
<evidence type="ECO:0000256" key="16">
    <source>
        <dbReference type="RuleBase" id="RU003688"/>
    </source>
</evidence>
<keyword evidence="12 14" id="KW-0535">Nitrogen fixation</keyword>
<evidence type="ECO:0000313" key="17">
    <source>
        <dbReference type="EMBL" id="QNO55257.1"/>
    </source>
</evidence>
<evidence type="ECO:0000256" key="7">
    <source>
        <dbReference type="ARBA" id="ARBA00022765"/>
    </source>
</evidence>
<dbReference type="GO" id="GO:0016874">
    <property type="term" value="F:ligase activity"/>
    <property type="evidence" value="ECO:0007669"/>
    <property type="project" value="UniProtKB-KW"/>
</dbReference>
<dbReference type="PANTHER" id="PTHR42864">
    <property type="entry name" value="LIGHT-INDEPENDENT PROTOCHLOROPHYLLIDE REDUCTASE IRON-SULFUR ATP-BINDING PROTEIN"/>
    <property type="match status" value="1"/>
</dbReference>
<dbReference type="PIRSF" id="PIRSF000363">
    <property type="entry name" value="Nitrogenase_iron"/>
    <property type="match status" value="1"/>
</dbReference>
<keyword evidence="4 14" id="KW-0004">4Fe-4S</keyword>
<dbReference type="SUPFAM" id="SSF52540">
    <property type="entry name" value="P-loop containing nucleoside triphosphate hydrolases"/>
    <property type="match status" value="1"/>
</dbReference>
<evidence type="ECO:0000256" key="4">
    <source>
        <dbReference type="ARBA" id="ARBA00022485"/>
    </source>
</evidence>
<dbReference type="InterPro" id="IPR005977">
    <property type="entry name" value="Nitrogenase_Fe_NifH"/>
</dbReference>
<dbReference type="PRINTS" id="PR00091">
    <property type="entry name" value="NITROGNASEII"/>
</dbReference>
<feature type="modified residue" description="ADP-ribosylarginine; by dinitrogenase reductase ADP-ribosyltransferase" evidence="14 15">
    <location>
        <position position="113"/>
    </location>
</feature>
<dbReference type="PANTHER" id="PTHR42864:SF2">
    <property type="entry name" value="LIGHT-INDEPENDENT PROTOCHLOROPHYLLIDE REDUCTASE IRON-SULFUR ATP-BINDING PROTEIN"/>
    <property type="match status" value="1"/>
</dbReference>
<keyword evidence="7 14" id="KW-0013">ADP-ribosylation</keyword>
<dbReference type="PROSITE" id="PS51026">
    <property type="entry name" value="NIFH_FRXC_3"/>
    <property type="match status" value="1"/>
</dbReference>
<dbReference type="InterPro" id="IPR000392">
    <property type="entry name" value="NifH/frxC"/>
</dbReference>
<dbReference type="HAMAP" id="MF_00533">
    <property type="entry name" value="NifH"/>
    <property type="match status" value="1"/>
</dbReference>
<accession>A0A7G9Z4S3</accession>
<dbReference type="GO" id="GO:0005524">
    <property type="term" value="F:ATP binding"/>
    <property type="evidence" value="ECO:0007669"/>
    <property type="project" value="UniProtKB-UniRule"/>
</dbReference>
<gene>
    <name evidence="17" type="primary">cfbC</name>
    <name evidence="14" type="synonym">nifH</name>
    <name evidence="17" type="ORF">AJDLPONB_00011</name>
</gene>
<keyword evidence="17" id="KW-0436">Ligase</keyword>
<dbReference type="CDD" id="cd02040">
    <property type="entry name" value="NifH"/>
    <property type="match status" value="1"/>
</dbReference>
<dbReference type="GO" id="GO:0046872">
    <property type="term" value="F:metal ion binding"/>
    <property type="evidence" value="ECO:0007669"/>
    <property type="project" value="UniProtKB-KW"/>
</dbReference>
<dbReference type="Pfam" id="PF00142">
    <property type="entry name" value="Fer4_NifH"/>
    <property type="match status" value="1"/>
</dbReference>
<evidence type="ECO:0000256" key="11">
    <source>
        <dbReference type="ARBA" id="ARBA00023014"/>
    </source>
</evidence>
<evidence type="ECO:0000256" key="14">
    <source>
        <dbReference type="HAMAP-Rule" id="MF_00533"/>
    </source>
</evidence>
<keyword evidence="5 14" id="KW-0479">Metal-binding</keyword>
<dbReference type="PROSITE" id="PS00746">
    <property type="entry name" value="NIFH_FRXC_1"/>
    <property type="match status" value="1"/>
</dbReference>
<keyword evidence="9 14" id="KW-0560">Oxidoreductase</keyword>
<sequence length="302" mass="32893">MESKIRQIAFYGKGGIGKSTIASNLAAAYAERGLNTMMIGCDPKSDCTKNLRGEVEIPTILDVSRDKGIERLRLEELVEGKKIELEEVIYKGYNGVYCAECGGPRPGFGCAGRGVIVAIDLLKQLKVFEELKPDVVIYDVLGDVVCGGFAMPLRRGLADEVYVVTSADYLALYAANNICKGIREFTSKRGSPLGGIIYNVRGMLDDKDVVQDFAEKIGSQVIGHIPNAYQIAEAEIGGNTVIEYAPHSDIANLFRKLAQSIYTNTLTSVPVPLPPNEMIRIGQLIRKRTKEKYKHGGGDGTV</sequence>
<keyword evidence="8 14" id="KW-0067">ATP-binding</keyword>
<feature type="binding site" evidence="14">
    <location>
        <position position="110"/>
    </location>
    <ligand>
        <name>[4Fe-4S] cluster</name>
        <dbReference type="ChEBI" id="CHEBI:49883"/>
        <note>ligand shared between dimeric partners</note>
    </ligand>
</feature>
<evidence type="ECO:0000256" key="2">
    <source>
        <dbReference type="ARBA" id="ARBA00005504"/>
    </source>
</evidence>
<evidence type="ECO:0000256" key="1">
    <source>
        <dbReference type="ARBA" id="ARBA00002234"/>
    </source>
</evidence>
<dbReference type="InterPro" id="IPR027417">
    <property type="entry name" value="P-loop_NTPase"/>
</dbReference>
<evidence type="ECO:0000256" key="3">
    <source>
        <dbReference type="ARBA" id="ARBA00011738"/>
    </source>
</evidence>
<evidence type="ECO:0000256" key="15">
    <source>
        <dbReference type="PIRSR" id="PIRSR605977-50"/>
    </source>
</evidence>
<name>A0A7G9Z4S3_9EURY</name>
<evidence type="ECO:0000256" key="12">
    <source>
        <dbReference type="ARBA" id="ARBA00023231"/>
    </source>
</evidence>